<feature type="compositionally biased region" description="Basic and acidic residues" evidence="1">
    <location>
        <begin position="22"/>
        <end position="33"/>
    </location>
</feature>
<accession>A0A9Q3F0R5</accession>
<dbReference type="EMBL" id="AVOT02036960">
    <property type="protein sequence ID" value="MBW0531573.1"/>
    <property type="molecule type" value="Genomic_DNA"/>
</dbReference>
<comment type="caution">
    <text evidence="2">The sequence shown here is derived from an EMBL/GenBank/DDBJ whole genome shotgun (WGS) entry which is preliminary data.</text>
</comment>
<proteinExistence type="predicted"/>
<organism evidence="2 3">
    <name type="scientific">Austropuccinia psidii MF-1</name>
    <dbReference type="NCBI Taxonomy" id="1389203"/>
    <lineage>
        <taxon>Eukaryota</taxon>
        <taxon>Fungi</taxon>
        <taxon>Dikarya</taxon>
        <taxon>Basidiomycota</taxon>
        <taxon>Pucciniomycotina</taxon>
        <taxon>Pucciniomycetes</taxon>
        <taxon>Pucciniales</taxon>
        <taxon>Sphaerophragmiaceae</taxon>
        <taxon>Austropuccinia</taxon>
    </lineage>
</organism>
<keyword evidence="3" id="KW-1185">Reference proteome</keyword>
<feature type="compositionally biased region" description="Pro residues" evidence="1">
    <location>
        <begin position="1"/>
        <end position="13"/>
    </location>
</feature>
<gene>
    <name evidence="2" type="ORF">O181_071288</name>
</gene>
<dbReference type="AlphaFoldDB" id="A0A9Q3F0R5"/>
<evidence type="ECO:0000256" key="1">
    <source>
        <dbReference type="SAM" id="MobiDB-lite"/>
    </source>
</evidence>
<sequence length="143" mass="15714">MPFKPTPRQPTPCPSGTQWLEDLSHEPSQHDEPPIPGPSPSSKPPEDVPTCEPKRDGAPTQSTKEALGKSPLLFLYSYHIFLTPPLIISSLSCYSPLCNHHQQYAHWIPPPCSPSPCVTPPSTPTPVPSQCPQEPHRLLLSFP</sequence>
<protein>
    <submittedName>
        <fullName evidence="2">Uncharacterized protein</fullName>
    </submittedName>
</protein>
<evidence type="ECO:0000313" key="2">
    <source>
        <dbReference type="EMBL" id="MBW0531573.1"/>
    </source>
</evidence>
<feature type="region of interest" description="Disordered" evidence="1">
    <location>
        <begin position="1"/>
        <end position="66"/>
    </location>
</feature>
<feature type="compositionally biased region" description="Pro residues" evidence="1">
    <location>
        <begin position="34"/>
        <end position="43"/>
    </location>
</feature>
<name>A0A9Q3F0R5_9BASI</name>
<reference evidence="2" key="1">
    <citation type="submission" date="2021-03" db="EMBL/GenBank/DDBJ databases">
        <title>Draft genome sequence of rust myrtle Austropuccinia psidii MF-1, a brazilian biotype.</title>
        <authorList>
            <person name="Quecine M.C."/>
            <person name="Pachon D.M.R."/>
            <person name="Bonatelli M.L."/>
            <person name="Correr F.H."/>
            <person name="Franceschini L.M."/>
            <person name="Leite T.F."/>
            <person name="Margarido G.R.A."/>
            <person name="Almeida C.A."/>
            <person name="Ferrarezi J.A."/>
            <person name="Labate C.A."/>
        </authorList>
    </citation>
    <scope>NUCLEOTIDE SEQUENCE</scope>
    <source>
        <strain evidence="2">MF-1</strain>
    </source>
</reference>
<dbReference type="Proteomes" id="UP000765509">
    <property type="component" value="Unassembled WGS sequence"/>
</dbReference>
<evidence type="ECO:0000313" key="3">
    <source>
        <dbReference type="Proteomes" id="UP000765509"/>
    </source>
</evidence>